<keyword evidence="4" id="KW-1185">Reference proteome</keyword>
<gene>
    <name evidence="3" type="ORF">CAMP_LOCUS9339</name>
</gene>
<feature type="domain" description="ShKT" evidence="2">
    <location>
        <begin position="60"/>
        <end position="98"/>
    </location>
</feature>
<feature type="domain" description="ShKT" evidence="2">
    <location>
        <begin position="106"/>
        <end position="142"/>
    </location>
</feature>
<evidence type="ECO:0000313" key="4">
    <source>
        <dbReference type="Proteomes" id="UP001152747"/>
    </source>
</evidence>
<evidence type="ECO:0000256" key="1">
    <source>
        <dbReference type="PROSITE-ProRule" id="PRU01005"/>
    </source>
</evidence>
<dbReference type="PANTHER" id="PTHR21724:SF109">
    <property type="entry name" value="SHKT DOMAIN-CONTAINING PROTEIN"/>
    <property type="match status" value="1"/>
</dbReference>
<dbReference type="Gene3D" id="1.10.10.1870">
    <property type="entry name" value="ShTK domain-like"/>
    <property type="match status" value="1"/>
</dbReference>
<protein>
    <recommendedName>
        <fullName evidence="2">ShKT domain-containing protein</fullName>
    </recommendedName>
</protein>
<accession>A0A9P1IJL1</accession>
<name>A0A9P1IJL1_9PELO</name>
<proteinExistence type="predicted"/>
<evidence type="ECO:0000313" key="3">
    <source>
        <dbReference type="EMBL" id="CAI5446702.1"/>
    </source>
</evidence>
<dbReference type="SMART" id="SM00254">
    <property type="entry name" value="ShKT"/>
    <property type="match status" value="3"/>
</dbReference>
<dbReference type="PROSITE" id="PS51670">
    <property type="entry name" value="SHKT"/>
    <property type="match status" value="2"/>
</dbReference>
<dbReference type="InterPro" id="IPR003582">
    <property type="entry name" value="ShKT_dom"/>
</dbReference>
<dbReference type="OrthoDB" id="5819406at2759"/>
<organism evidence="3 4">
    <name type="scientific">Caenorhabditis angaria</name>
    <dbReference type="NCBI Taxonomy" id="860376"/>
    <lineage>
        <taxon>Eukaryota</taxon>
        <taxon>Metazoa</taxon>
        <taxon>Ecdysozoa</taxon>
        <taxon>Nematoda</taxon>
        <taxon>Chromadorea</taxon>
        <taxon>Rhabditida</taxon>
        <taxon>Rhabditina</taxon>
        <taxon>Rhabditomorpha</taxon>
        <taxon>Rhabditoidea</taxon>
        <taxon>Rhabditidae</taxon>
        <taxon>Peloderinae</taxon>
        <taxon>Caenorhabditis</taxon>
    </lineage>
</organism>
<evidence type="ECO:0000259" key="2">
    <source>
        <dbReference type="PROSITE" id="PS51670"/>
    </source>
</evidence>
<dbReference type="AlphaFoldDB" id="A0A9P1IJL1"/>
<reference evidence="3" key="1">
    <citation type="submission" date="2022-11" db="EMBL/GenBank/DDBJ databases">
        <authorList>
            <person name="Kikuchi T."/>
        </authorList>
    </citation>
    <scope>NUCLEOTIDE SEQUENCE</scope>
    <source>
        <strain evidence="3">PS1010</strain>
    </source>
</reference>
<dbReference type="Pfam" id="PF01549">
    <property type="entry name" value="ShK"/>
    <property type="match status" value="3"/>
</dbReference>
<comment type="caution">
    <text evidence="1">Lacks conserved residue(s) required for the propagation of feature annotation.</text>
</comment>
<dbReference type="Proteomes" id="UP001152747">
    <property type="component" value="Unassembled WGS sequence"/>
</dbReference>
<dbReference type="PANTHER" id="PTHR21724">
    <property type="entry name" value="SHKT DOMAIN-CONTAINING PROTEIN"/>
    <property type="match status" value="1"/>
</dbReference>
<dbReference type="Gene3D" id="1.10.10.1940">
    <property type="match status" value="2"/>
</dbReference>
<sequence length="209" mass="22484">MKILLLILVSSVLSEDCTTNKKETKCTSIFDDLQNCYNSTYKPMLGDCLVTCNACDSYTCTNPQPDTTLNCTALIAQCDSPTFGEFMKEKCPQTCGKCNRKNANLCSNRSEAEVCTAMSPFCNTVDFYDLLTTQCPSTCNRCLLNGTTTHGGSGSGEGGGGTDGKCVDLAADCGANHSKCSNAQYAPLMHRLCPQTCNSCSTCEDYNKM</sequence>
<dbReference type="EMBL" id="CANHGI010000003">
    <property type="protein sequence ID" value="CAI5446702.1"/>
    <property type="molecule type" value="Genomic_DNA"/>
</dbReference>
<comment type="caution">
    <text evidence="3">The sequence shown here is derived from an EMBL/GenBank/DDBJ whole genome shotgun (WGS) entry which is preliminary data.</text>
</comment>